<dbReference type="InterPro" id="IPR012318">
    <property type="entry name" value="HTH_CRP"/>
</dbReference>
<dbReference type="Pfam" id="PF13545">
    <property type="entry name" value="HTH_Crp_2"/>
    <property type="match status" value="1"/>
</dbReference>
<dbReference type="EMBL" id="CP014646">
    <property type="protein sequence ID" value="AMO35863.1"/>
    <property type="molecule type" value="Genomic_DNA"/>
</dbReference>
<dbReference type="InterPro" id="IPR036390">
    <property type="entry name" value="WH_DNA-bd_sf"/>
</dbReference>
<dbReference type="KEGG" id="thu:AC731_002200"/>
<dbReference type="SMART" id="SM00419">
    <property type="entry name" value="HTH_CRP"/>
    <property type="match status" value="1"/>
</dbReference>
<keyword evidence="1" id="KW-0805">Transcription regulation</keyword>
<dbReference type="SMART" id="SM00100">
    <property type="entry name" value="cNMP"/>
    <property type="match status" value="1"/>
</dbReference>
<dbReference type="InterPro" id="IPR018488">
    <property type="entry name" value="cNMP-bd_CS"/>
</dbReference>
<dbReference type="GO" id="GO:0003700">
    <property type="term" value="F:DNA-binding transcription factor activity"/>
    <property type="evidence" value="ECO:0007669"/>
    <property type="project" value="TreeGrafter"/>
</dbReference>
<dbReference type="PANTHER" id="PTHR24567:SF74">
    <property type="entry name" value="HTH-TYPE TRANSCRIPTIONAL REGULATOR ARCR"/>
    <property type="match status" value="1"/>
</dbReference>
<accession>A0A140IDN8</accession>
<dbReference type="GO" id="GO:0005829">
    <property type="term" value="C:cytosol"/>
    <property type="evidence" value="ECO:0007669"/>
    <property type="project" value="TreeGrafter"/>
</dbReference>
<dbReference type="Proteomes" id="UP000036902">
    <property type="component" value="Chromosome"/>
</dbReference>
<dbReference type="PROSITE" id="PS51063">
    <property type="entry name" value="HTH_CRP_2"/>
    <property type="match status" value="1"/>
</dbReference>
<evidence type="ECO:0000313" key="7">
    <source>
        <dbReference type="Proteomes" id="UP000036902"/>
    </source>
</evidence>
<dbReference type="GO" id="GO:0003677">
    <property type="term" value="F:DNA binding"/>
    <property type="evidence" value="ECO:0007669"/>
    <property type="project" value="UniProtKB-KW"/>
</dbReference>
<dbReference type="RefSeq" id="WP_004253058.1">
    <property type="nucleotide sequence ID" value="NZ_CP014646.1"/>
</dbReference>
<gene>
    <name evidence="6" type="ORF">AC731_002200</name>
</gene>
<evidence type="ECO:0000256" key="2">
    <source>
        <dbReference type="ARBA" id="ARBA00023125"/>
    </source>
</evidence>
<sequence length="223" mass="24800">MTKSTAVSVIALKTFPLFHGLSDDVLANVARVSMMRRIPRGQSVVNAGDRSDYVYFVLTGSLKVIVSDEDGREVILSILGQGELFGEMGMFDEQPRSASVVAVVPADLILIAKQDFRIIMRDNFEVAWRIMCNLASRLRNADRKIESLALMDVYGRVARLLIEMAEDVGGESVVVRKISKQDIAKMIGASREMVSRVMKDLGQQGLIEERPQGIILRERLSEV</sequence>
<dbReference type="Gene3D" id="1.10.10.10">
    <property type="entry name" value="Winged helix-like DNA-binding domain superfamily/Winged helix DNA-binding domain"/>
    <property type="match status" value="1"/>
</dbReference>
<dbReference type="InterPro" id="IPR018490">
    <property type="entry name" value="cNMP-bd_dom_sf"/>
</dbReference>
<organism evidence="6 7">
    <name type="scientific">Thauera humireducens</name>
    <dbReference type="NCBI Taxonomy" id="1134435"/>
    <lineage>
        <taxon>Bacteria</taxon>
        <taxon>Pseudomonadati</taxon>
        <taxon>Pseudomonadota</taxon>
        <taxon>Betaproteobacteria</taxon>
        <taxon>Rhodocyclales</taxon>
        <taxon>Zoogloeaceae</taxon>
        <taxon>Thauera</taxon>
    </lineage>
</organism>
<dbReference type="PRINTS" id="PR00103">
    <property type="entry name" value="CAMPKINASE"/>
</dbReference>
<dbReference type="PRINTS" id="PR00034">
    <property type="entry name" value="HTHCRP"/>
</dbReference>
<evidence type="ECO:0000256" key="1">
    <source>
        <dbReference type="ARBA" id="ARBA00023015"/>
    </source>
</evidence>
<dbReference type="Gene3D" id="2.60.120.10">
    <property type="entry name" value="Jelly Rolls"/>
    <property type="match status" value="1"/>
</dbReference>
<dbReference type="SUPFAM" id="SSF46785">
    <property type="entry name" value="Winged helix' DNA-binding domain"/>
    <property type="match status" value="1"/>
</dbReference>
<evidence type="ECO:0000259" key="5">
    <source>
        <dbReference type="PROSITE" id="PS51063"/>
    </source>
</evidence>
<dbReference type="SUPFAM" id="SSF51206">
    <property type="entry name" value="cAMP-binding domain-like"/>
    <property type="match status" value="1"/>
</dbReference>
<name>A0A140IDN8_9RHOO</name>
<dbReference type="AlphaFoldDB" id="A0A140IDN8"/>
<evidence type="ECO:0000313" key="6">
    <source>
        <dbReference type="EMBL" id="AMO35863.1"/>
    </source>
</evidence>
<dbReference type="PROSITE" id="PS00889">
    <property type="entry name" value="CNMP_BINDING_2"/>
    <property type="match status" value="1"/>
</dbReference>
<dbReference type="InterPro" id="IPR000595">
    <property type="entry name" value="cNMP-bd_dom"/>
</dbReference>
<dbReference type="InterPro" id="IPR050397">
    <property type="entry name" value="Env_Response_Regulators"/>
</dbReference>
<dbReference type="Pfam" id="PF00027">
    <property type="entry name" value="cNMP_binding"/>
    <property type="match status" value="1"/>
</dbReference>
<keyword evidence="2" id="KW-0238">DNA-binding</keyword>
<keyword evidence="7" id="KW-1185">Reference proteome</keyword>
<evidence type="ECO:0000259" key="4">
    <source>
        <dbReference type="PROSITE" id="PS50042"/>
    </source>
</evidence>
<protein>
    <recommendedName>
        <fullName evidence="8">Crp/Fnr family transcriptional regulator</fullName>
    </recommendedName>
</protein>
<dbReference type="PANTHER" id="PTHR24567">
    <property type="entry name" value="CRP FAMILY TRANSCRIPTIONAL REGULATORY PROTEIN"/>
    <property type="match status" value="1"/>
</dbReference>
<dbReference type="InterPro" id="IPR036388">
    <property type="entry name" value="WH-like_DNA-bd_sf"/>
</dbReference>
<dbReference type="PROSITE" id="PS50042">
    <property type="entry name" value="CNMP_BINDING_3"/>
    <property type="match status" value="1"/>
</dbReference>
<feature type="domain" description="Cyclic nucleotide-binding" evidence="4">
    <location>
        <begin position="17"/>
        <end position="137"/>
    </location>
</feature>
<feature type="domain" description="HTH crp-type" evidence="5">
    <location>
        <begin position="151"/>
        <end position="220"/>
    </location>
</feature>
<dbReference type="InterPro" id="IPR014710">
    <property type="entry name" value="RmlC-like_jellyroll"/>
</dbReference>
<reference evidence="7" key="1">
    <citation type="submission" date="2016-03" db="EMBL/GenBank/DDBJ databases">
        <authorList>
            <person name="Ma C."/>
            <person name="Zhou S."/>
            <person name="Yang G."/>
        </authorList>
    </citation>
    <scope>NUCLEOTIDE SEQUENCE [LARGE SCALE GENOMIC DNA]</scope>
    <source>
        <strain evidence="7">SgZ-1</strain>
    </source>
</reference>
<evidence type="ECO:0008006" key="8">
    <source>
        <dbReference type="Google" id="ProtNLM"/>
    </source>
</evidence>
<keyword evidence="3" id="KW-0804">Transcription</keyword>
<dbReference type="CDD" id="cd00038">
    <property type="entry name" value="CAP_ED"/>
    <property type="match status" value="1"/>
</dbReference>
<evidence type="ECO:0000256" key="3">
    <source>
        <dbReference type="ARBA" id="ARBA00023163"/>
    </source>
</evidence>
<proteinExistence type="predicted"/>
<dbReference type="STRING" id="1134435.AC731_002200"/>